<accession>A0ABT6LZ18</accession>
<dbReference type="InterPro" id="IPR016032">
    <property type="entry name" value="Sig_transdc_resp-reg_C-effctor"/>
</dbReference>
<dbReference type="Gene3D" id="1.10.10.10">
    <property type="entry name" value="Winged helix-like DNA-binding domain superfamily/Winged helix DNA-binding domain"/>
    <property type="match status" value="1"/>
</dbReference>
<dbReference type="Proteomes" id="UP001160499">
    <property type="component" value="Unassembled WGS sequence"/>
</dbReference>
<comment type="caution">
    <text evidence="2">The sequence shown here is derived from an EMBL/GenBank/DDBJ whole genome shotgun (WGS) entry which is preliminary data.</text>
</comment>
<organism evidence="2 3">
    <name type="scientific">Streptomyces pseudovenezuelae</name>
    <dbReference type="NCBI Taxonomy" id="67350"/>
    <lineage>
        <taxon>Bacteria</taxon>
        <taxon>Bacillati</taxon>
        <taxon>Actinomycetota</taxon>
        <taxon>Actinomycetes</taxon>
        <taxon>Kitasatosporales</taxon>
        <taxon>Streptomycetaceae</taxon>
        <taxon>Streptomyces</taxon>
        <taxon>Streptomyces aurantiacus group</taxon>
    </lineage>
</organism>
<protein>
    <submittedName>
        <fullName evidence="2">DNA-binding NarL/FixJ family response regulator</fullName>
    </submittedName>
</protein>
<evidence type="ECO:0000259" key="1">
    <source>
        <dbReference type="SMART" id="SM00421"/>
    </source>
</evidence>
<proteinExistence type="predicted"/>
<reference evidence="2 3" key="1">
    <citation type="submission" date="2023-04" db="EMBL/GenBank/DDBJ databases">
        <title>Forest soil microbial communities from Buena Vista Peninsula, Colon Province, Panama.</title>
        <authorList>
            <person name="Bouskill N."/>
        </authorList>
    </citation>
    <scope>NUCLEOTIDE SEQUENCE [LARGE SCALE GENOMIC DNA]</scope>
    <source>
        <strain evidence="2 3">GGS1</strain>
    </source>
</reference>
<name>A0ABT6LZ18_9ACTN</name>
<keyword evidence="2" id="KW-0238">DNA-binding</keyword>
<dbReference type="EMBL" id="JARXVH010000023">
    <property type="protein sequence ID" value="MDH6221552.1"/>
    <property type="molecule type" value="Genomic_DNA"/>
</dbReference>
<sequence>MPSLQTAYGGLTEWETEMLVLIARRLSGAEIMERLVAAESMIRAQVSRVLVKPGLRGRTQAAVFAYEARLVRPNGR</sequence>
<gene>
    <name evidence="2" type="ORF">M2283_008899</name>
</gene>
<dbReference type="InterPro" id="IPR036388">
    <property type="entry name" value="WH-like_DNA-bd_sf"/>
</dbReference>
<keyword evidence="3" id="KW-1185">Reference proteome</keyword>
<evidence type="ECO:0000313" key="2">
    <source>
        <dbReference type="EMBL" id="MDH6221552.1"/>
    </source>
</evidence>
<dbReference type="GO" id="GO:0003677">
    <property type="term" value="F:DNA binding"/>
    <property type="evidence" value="ECO:0007669"/>
    <property type="project" value="UniProtKB-KW"/>
</dbReference>
<evidence type="ECO:0000313" key="3">
    <source>
        <dbReference type="Proteomes" id="UP001160499"/>
    </source>
</evidence>
<dbReference type="SUPFAM" id="SSF46894">
    <property type="entry name" value="C-terminal effector domain of the bipartite response regulators"/>
    <property type="match status" value="1"/>
</dbReference>
<feature type="domain" description="HTH luxR-type" evidence="1">
    <location>
        <begin position="8"/>
        <end position="65"/>
    </location>
</feature>
<dbReference type="InterPro" id="IPR000792">
    <property type="entry name" value="Tscrpt_reg_LuxR_C"/>
</dbReference>
<dbReference type="SMART" id="SM00421">
    <property type="entry name" value="HTH_LUXR"/>
    <property type="match status" value="1"/>
</dbReference>